<dbReference type="GO" id="GO:0006576">
    <property type="term" value="P:biogenic amine metabolic process"/>
    <property type="evidence" value="ECO:0007669"/>
    <property type="project" value="InterPro"/>
</dbReference>
<dbReference type="PIRSF" id="PIRSF036409">
    <property type="entry name" value="EutP_PduV"/>
    <property type="match status" value="1"/>
</dbReference>
<dbReference type="EMBL" id="CP003096">
    <property type="protein sequence ID" value="AER65937.1"/>
    <property type="molecule type" value="Genomic_DNA"/>
</dbReference>
<evidence type="ECO:0000256" key="1">
    <source>
        <dbReference type="PIRNR" id="PIRNR036409"/>
    </source>
</evidence>
<dbReference type="Pfam" id="PF10662">
    <property type="entry name" value="PduV-EutP"/>
    <property type="match status" value="1"/>
</dbReference>
<dbReference type="Gene3D" id="3.40.50.300">
    <property type="entry name" value="P-loop containing nucleotide triphosphate hydrolases"/>
    <property type="match status" value="1"/>
</dbReference>
<dbReference type="PANTHER" id="PTHR40453:SF1">
    <property type="entry name" value="PROTEIN YOEF"/>
    <property type="match status" value="1"/>
</dbReference>
<accession>G7V6A8</accession>
<evidence type="ECO:0000313" key="3">
    <source>
        <dbReference type="Proteomes" id="UP000005868"/>
    </source>
</evidence>
<gene>
    <name evidence="2" type="ordered locus">Tlie_0193</name>
</gene>
<keyword evidence="3" id="KW-1185">Reference proteome</keyword>
<dbReference type="AlphaFoldDB" id="G7V6A8"/>
<dbReference type="eggNOG" id="COG4917">
    <property type="taxonomic scope" value="Bacteria"/>
</dbReference>
<protein>
    <submittedName>
        <fullName evidence="2">Miro domain protein</fullName>
    </submittedName>
</protein>
<dbReference type="SUPFAM" id="SSF52540">
    <property type="entry name" value="P-loop containing nucleoside triphosphate hydrolases"/>
    <property type="match status" value="1"/>
</dbReference>
<dbReference type="GO" id="GO:0005524">
    <property type="term" value="F:ATP binding"/>
    <property type="evidence" value="ECO:0007669"/>
    <property type="project" value="UniProtKB-UniRule"/>
</dbReference>
<dbReference type="PANTHER" id="PTHR40453">
    <property type="entry name" value="PROTEIN YOEF"/>
    <property type="match status" value="1"/>
</dbReference>
<reference evidence="3" key="1">
    <citation type="submission" date="2011-10" db="EMBL/GenBank/DDBJ databases">
        <title>The complete genome of chromosome of Thermovirga lienii DSM 17291.</title>
        <authorList>
            <consortium name="US DOE Joint Genome Institute (JGI-PGF)"/>
            <person name="Lucas S."/>
            <person name="Copeland A."/>
            <person name="Lapidus A."/>
            <person name="Glavina del Rio T."/>
            <person name="Dalin E."/>
            <person name="Tice H."/>
            <person name="Bruce D."/>
            <person name="Goodwin L."/>
            <person name="Pitluck S."/>
            <person name="Peters L."/>
            <person name="Mikhailova N."/>
            <person name="Saunders E."/>
            <person name="Kyrpides N."/>
            <person name="Mavromatis K."/>
            <person name="Ivanova N."/>
            <person name="Last F.I."/>
            <person name="Brettin T."/>
            <person name="Detter J.C."/>
            <person name="Han C."/>
            <person name="Larimer F."/>
            <person name="Land M."/>
            <person name="Hauser L."/>
            <person name="Markowitz V."/>
            <person name="Cheng J.-F."/>
            <person name="Hugenholtz P."/>
            <person name="Woyke T."/>
            <person name="Wu D."/>
            <person name="Spring S."/>
            <person name="Schroeder M."/>
            <person name="Brambilla E.-M."/>
            <person name="Klenk H.-P."/>
            <person name="Eisen J.A."/>
        </authorList>
    </citation>
    <scope>NUCLEOTIDE SEQUENCE [LARGE SCALE GENOMIC DNA]</scope>
    <source>
        <strain evidence="3">ATCC BAA-1197 / DSM 17291 / Cas60314</strain>
    </source>
</reference>
<sequence length="151" mass="16425">MTRRVMVVGRTGVGKTTLLEKLGLLNSAVKKTESVEFAPQFIDTPGEFMEMSRFYHALITSSTKADVVLLVVDASNPGQLPPGISKAFAAPVLGCVNKIDLLCGDCEEKVDNARKKLLEAGVEEVYAVSAKEGIGVRELKEKIEEILWRCA</sequence>
<dbReference type="Proteomes" id="UP000005868">
    <property type="component" value="Chromosome"/>
</dbReference>
<dbReference type="HOGENOM" id="CLU_113298_2_0_0"/>
<evidence type="ECO:0000313" key="2">
    <source>
        <dbReference type="EMBL" id="AER65937.1"/>
    </source>
</evidence>
<organism evidence="2 3">
    <name type="scientific">Thermovirga lienii (strain ATCC BAA-1197 / DSM 17291 / Cas60314)</name>
    <dbReference type="NCBI Taxonomy" id="580340"/>
    <lineage>
        <taxon>Bacteria</taxon>
        <taxon>Thermotogati</taxon>
        <taxon>Synergistota</taxon>
        <taxon>Synergistia</taxon>
        <taxon>Synergistales</taxon>
        <taxon>Thermovirgaceae</taxon>
        <taxon>Thermovirga</taxon>
    </lineage>
</organism>
<keyword evidence="1" id="KW-0547">Nucleotide-binding</keyword>
<dbReference type="InterPro" id="IPR012381">
    <property type="entry name" value="EutP_PduV"/>
</dbReference>
<dbReference type="STRING" id="580340.Tlie_0193"/>
<dbReference type="InterPro" id="IPR027417">
    <property type="entry name" value="P-loop_NTPase"/>
</dbReference>
<reference evidence="2 3" key="2">
    <citation type="journal article" date="2012" name="Stand. Genomic Sci.">
        <title>Genome sequence of the moderately thermophilic, amino-acid-degrading and sulfur-reducing bacterium Thermovirga lienii type strain (Cas60314(T)).</title>
        <authorList>
            <person name="Goker M."/>
            <person name="Saunders E."/>
            <person name="Lapidus A."/>
            <person name="Nolan M."/>
            <person name="Lucas S."/>
            <person name="Hammon N."/>
            <person name="Deshpande S."/>
            <person name="Cheng J.F."/>
            <person name="Han C."/>
            <person name="Tapia R."/>
            <person name="Goodwin L.A."/>
            <person name="Pitluck S."/>
            <person name="Liolios K."/>
            <person name="Mavromatis K."/>
            <person name="Pagani I."/>
            <person name="Ivanova N."/>
            <person name="Mikhailova N."/>
            <person name="Pati A."/>
            <person name="Chen A."/>
            <person name="Palaniappan K."/>
            <person name="Land M."/>
            <person name="Chang Y.J."/>
            <person name="Jeffries C.D."/>
            <person name="Brambilla E.M."/>
            <person name="Rohde M."/>
            <person name="Spring S."/>
            <person name="Detter J.C."/>
            <person name="Woyke T."/>
            <person name="Bristow J."/>
            <person name="Eisen J.A."/>
            <person name="Markowitz V."/>
            <person name="Hugenholtz P."/>
            <person name="Kyrpides N.C."/>
            <person name="Klenk H.P."/>
        </authorList>
    </citation>
    <scope>NUCLEOTIDE SEQUENCE [LARGE SCALE GENOMIC DNA]</scope>
    <source>
        <strain evidence="3">ATCC BAA-1197 / DSM 17291 / Cas60314</strain>
    </source>
</reference>
<dbReference type="KEGG" id="tli:Tlie_0193"/>
<proteinExistence type="inferred from homology"/>
<name>G7V6A8_THELD</name>
<dbReference type="OrthoDB" id="6179at2"/>
<comment type="similarity">
    <text evidence="1">Belongs to the EutP/PduV family.</text>
</comment>